<evidence type="ECO:0008006" key="4">
    <source>
        <dbReference type="Google" id="ProtNLM"/>
    </source>
</evidence>
<dbReference type="PROSITE" id="PS51257">
    <property type="entry name" value="PROKAR_LIPOPROTEIN"/>
    <property type="match status" value="1"/>
</dbReference>
<dbReference type="EMBL" id="JACJIQ010000012">
    <property type="protein sequence ID" value="MBA9078377.1"/>
    <property type="molecule type" value="Genomic_DNA"/>
</dbReference>
<feature type="signal peptide" evidence="1">
    <location>
        <begin position="1"/>
        <end position="22"/>
    </location>
</feature>
<keyword evidence="3" id="KW-1185">Reference proteome</keyword>
<gene>
    <name evidence="2" type="ORF">FHS90_003103</name>
</gene>
<dbReference type="Proteomes" id="UP000563094">
    <property type="component" value="Unassembled WGS sequence"/>
</dbReference>
<keyword evidence="1" id="KW-0732">Signal</keyword>
<sequence>MRPFLALLLLCTATVFTSCSVADELMADPVMTAKINGREFTACSILSGSGKSPDITLPKDKLAVTYDAASGNLSIIGTDACNDSTRSIHLTVKNVRTTGTFTLNDESPVYQKLDQTYGSGAGNNGALKFLDRRPYIISHGVFTTDAQHVGTFTVTEFNAEKRRFSANFELEVFDAIAGKGYRITEGRLKDAAF</sequence>
<name>A0A839GU27_9BACT</name>
<evidence type="ECO:0000313" key="3">
    <source>
        <dbReference type="Proteomes" id="UP000563094"/>
    </source>
</evidence>
<feature type="chain" id="PRO_5032813004" description="Lipoprotein" evidence="1">
    <location>
        <begin position="23"/>
        <end position="193"/>
    </location>
</feature>
<reference evidence="2 3" key="1">
    <citation type="submission" date="2020-08" db="EMBL/GenBank/DDBJ databases">
        <title>Genomic Encyclopedia of Type Strains, Phase IV (KMG-IV): sequencing the most valuable type-strain genomes for metagenomic binning, comparative biology and taxonomic classification.</title>
        <authorList>
            <person name="Goeker M."/>
        </authorList>
    </citation>
    <scope>NUCLEOTIDE SEQUENCE [LARGE SCALE GENOMIC DNA]</scope>
    <source>
        <strain evidence="2 3">DSM 29854</strain>
    </source>
</reference>
<organism evidence="2 3">
    <name type="scientific">Rufibacter quisquiliarum</name>
    <dbReference type="NCBI Taxonomy" id="1549639"/>
    <lineage>
        <taxon>Bacteria</taxon>
        <taxon>Pseudomonadati</taxon>
        <taxon>Bacteroidota</taxon>
        <taxon>Cytophagia</taxon>
        <taxon>Cytophagales</taxon>
        <taxon>Hymenobacteraceae</taxon>
        <taxon>Rufibacter</taxon>
    </lineage>
</organism>
<dbReference type="AlphaFoldDB" id="A0A839GU27"/>
<dbReference type="RefSeq" id="WP_066836824.1">
    <property type="nucleotide sequence ID" value="NZ_JACJIQ010000012.1"/>
</dbReference>
<evidence type="ECO:0000313" key="2">
    <source>
        <dbReference type="EMBL" id="MBA9078377.1"/>
    </source>
</evidence>
<protein>
    <recommendedName>
        <fullName evidence="4">Lipoprotein</fullName>
    </recommendedName>
</protein>
<accession>A0A839GU27</accession>
<comment type="caution">
    <text evidence="2">The sequence shown here is derived from an EMBL/GenBank/DDBJ whole genome shotgun (WGS) entry which is preliminary data.</text>
</comment>
<proteinExistence type="predicted"/>
<evidence type="ECO:0000256" key="1">
    <source>
        <dbReference type="SAM" id="SignalP"/>
    </source>
</evidence>